<dbReference type="InterPro" id="IPR003265">
    <property type="entry name" value="HhH-GPD_domain"/>
</dbReference>
<evidence type="ECO:0000313" key="7">
    <source>
        <dbReference type="Proteomes" id="UP001348149"/>
    </source>
</evidence>
<dbReference type="RefSeq" id="WP_326298061.1">
    <property type="nucleotide sequence ID" value="NZ_JAYLLH010000019.1"/>
</dbReference>
<dbReference type="Proteomes" id="UP001348149">
    <property type="component" value="Unassembled WGS sequence"/>
</dbReference>
<dbReference type="Gene3D" id="1.10.340.30">
    <property type="entry name" value="Hypothetical protein, domain 2"/>
    <property type="match status" value="1"/>
</dbReference>
<dbReference type="CDD" id="cd00056">
    <property type="entry name" value="ENDO3c"/>
    <property type="match status" value="1"/>
</dbReference>
<feature type="domain" description="HhH-GPD" evidence="5">
    <location>
        <begin position="55"/>
        <end position="205"/>
    </location>
</feature>
<evidence type="ECO:0000313" key="6">
    <source>
        <dbReference type="EMBL" id="MEC3862316.1"/>
    </source>
</evidence>
<sequence>MSDIGRIIRTEACVAEGAAWLASAEPRFAHALTLTGPLPLRRRQDGFEQLLSAIVSQQVSVASARAIWARLEAAGMTGPAPILAASDDDLRALGLSRQKAAYARALAGAGIDFDSLRSAPVETVVAELTAVKGIGIWTAEIYAMFSLGRADVFAPGDLALQEAARILFALDERPKERAFRQMAEAWSPWRSVAARALWAYYHIAKEREGIV</sequence>
<accession>A0ABU6HJ03</accession>
<name>A0ABU6HJ03_9RHOB</name>
<protein>
    <recommendedName>
        <fullName evidence="2">DNA-3-methyladenine glycosylase II</fullName>
        <ecNumber evidence="2">3.2.2.21</ecNumber>
    </recommendedName>
</protein>
<comment type="catalytic activity">
    <reaction evidence="1">
        <text>Hydrolysis of alkylated DNA, releasing 3-methyladenine, 3-methylguanine, 7-methylguanine and 7-methyladenine.</text>
        <dbReference type="EC" id="3.2.2.21"/>
    </reaction>
</comment>
<evidence type="ECO:0000256" key="4">
    <source>
        <dbReference type="ARBA" id="ARBA00023204"/>
    </source>
</evidence>
<dbReference type="InterPro" id="IPR051912">
    <property type="entry name" value="Alkylbase_DNA_Glycosylase/TA"/>
</dbReference>
<proteinExistence type="predicted"/>
<dbReference type="Pfam" id="PF00730">
    <property type="entry name" value="HhH-GPD"/>
    <property type="match status" value="1"/>
</dbReference>
<keyword evidence="4" id="KW-0234">DNA repair</keyword>
<comment type="caution">
    <text evidence="6">The sequence shown here is derived from an EMBL/GenBank/DDBJ whole genome shotgun (WGS) entry which is preliminary data.</text>
</comment>
<evidence type="ECO:0000256" key="1">
    <source>
        <dbReference type="ARBA" id="ARBA00000086"/>
    </source>
</evidence>
<organism evidence="6 7">
    <name type="scientific">Mesobacterium hydrothermale</name>
    <dbReference type="NCBI Taxonomy" id="3111907"/>
    <lineage>
        <taxon>Bacteria</taxon>
        <taxon>Pseudomonadati</taxon>
        <taxon>Pseudomonadota</taxon>
        <taxon>Alphaproteobacteria</taxon>
        <taxon>Rhodobacterales</taxon>
        <taxon>Roseobacteraceae</taxon>
        <taxon>Mesobacterium</taxon>
    </lineage>
</organism>
<evidence type="ECO:0000256" key="2">
    <source>
        <dbReference type="ARBA" id="ARBA00012000"/>
    </source>
</evidence>
<evidence type="ECO:0000256" key="3">
    <source>
        <dbReference type="ARBA" id="ARBA00022763"/>
    </source>
</evidence>
<dbReference type="Gene3D" id="1.10.1670.40">
    <property type="match status" value="1"/>
</dbReference>
<dbReference type="InterPro" id="IPR011257">
    <property type="entry name" value="DNA_glycosylase"/>
</dbReference>
<keyword evidence="7" id="KW-1185">Reference proteome</keyword>
<dbReference type="PANTHER" id="PTHR43003">
    <property type="entry name" value="DNA-3-METHYLADENINE GLYCOSYLASE"/>
    <property type="match status" value="1"/>
</dbReference>
<dbReference type="EC" id="3.2.2.21" evidence="2"/>
<dbReference type="EMBL" id="JAYLLH010000019">
    <property type="protein sequence ID" value="MEC3862316.1"/>
    <property type="molecule type" value="Genomic_DNA"/>
</dbReference>
<keyword evidence="3" id="KW-0227">DNA damage</keyword>
<dbReference type="SMART" id="SM00478">
    <property type="entry name" value="ENDO3c"/>
    <property type="match status" value="1"/>
</dbReference>
<dbReference type="SUPFAM" id="SSF48150">
    <property type="entry name" value="DNA-glycosylase"/>
    <property type="match status" value="1"/>
</dbReference>
<gene>
    <name evidence="6" type="ORF">VK792_13560</name>
</gene>
<dbReference type="PANTHER" id="PTHR43003:SF5">
    <property type="entry name" value="DNA-3-METHYLADENINE GLYCOSYLASE"/>
    <property type="match status" value="1"/>
</dbReference>
<evidence type="ECO:0000259" key="5">
    <source>
        <dbReference type="SMART" id="SM00478"/>
    </source>
</evidence>
<reference evidence="6 7" key="1">
    <citation type="submission" date="2024-01" db="EMBL/GenBank/DDBJ databases">
        <title>Mesobacterium rodlantinim sp. nov., isolated from shallow sea hydrothermal systems off Kueishantao Island.</title>
        <authorList>
            <person name="Su Z."/>
            <person name="Tang K."/>
        </authorList>
    </citation>
    <scope>NUCLEOTIDE SEQUENCE [LARGE SCALE GENOMIC DNA]</scope>
    <source>
        <strain evidence="6 7">TK19101</strain>
    </source>
</reference>